<accession>M1PD01</accession>
<dbReference type="Pfam" id="PF03472">
    <property type="entry name" value="Autoind_bind"/>
    <property type="match status" value="1"/>
</dbReference>
<dbReference type="InterPro" id="IPR036388">
    <property type="entry name" value="WH-like_DNA-bd_sf"/>
</dbReference>
<dbReference type="KEGG" id="dsf:UWK_01063"/>
<gene>
    <name evidence="5" type="ordered locus">UWK_01063</name>
</gene>
<sequence>MDALSNKELTTLLEIISDCITCDSIETFFTIISKVENLLQYGHIVFLSSQKDFPSSLPSIQEINVSYPIEWTNIYRTQNYTAVDPIISSGETGLLFWKDIYDRTPPDQDFYSQAQSFGLTNGFSHIISTPKIFGLMSVAGNELVDSSRSRTIINYLAPHFHQLVQHLIKKQARESMPKITPREREVLIWAMEGKSNWEISVILGISQESIKGHISKILNKLDASNRAHAVAIAMQANLLFPYG</sequence>
<evidence type="ECO:0000313" key="5">
    <source>
        <dbReference type="EMBL" id="AGF77635.1"/>
    </source>
</evidence>
<evidence type="ECO:0000256" key="2">
    <source>
        <dbReference type="ARBA" id="ARBA00023125"/>
    </source>
</evidence>
<dbReference type="PANTHER" id="PTHR44688">
    <property type="entry name" value="DNA-BINDING TRANSCRIPTIONAL ACTIVATOR DEVR_DOSR"/>
    <property type="match status" value="1"/>
</dbReference>
<dbReference type="Pfam" id="PF00196">
    <property type="entry name" value="GerE"/>
    <property type="match status" value="1"/>
</dbReference>
<proteinExistence type="predicted"/>
<dbReference type="STRING" id="1167006.UWK_01063"/>
<dbReference type="OrthoDB" id="9774661at2"/>
<dbReference type="RefSeq" id="WP_015403331.1">
    <property type="nucleotide sequence ID" value="NC_020304.1"/>
</dbReference>
<dbReference type="PROSITE" id="PS50043">
    <property type="entry name" value="HTH_LUXR_2"/>
    <property type="match status" value="1"/>
</dbReference>
<dbReference type="HOGENOM" id="CLU_072786_3_1_7"/>
<dbReference type="InterPro" id="IPR005143">
    <property type="entry name" value="TF_LuxR_autoind-bd_dom"/>
</dbReference>
<keyword evidence="2 5" id="KW-0238">DNA-binding</keyword>
<dbReference type="PANTHER" id="PTHR44688:SF16">
    <property type="entry name" value="DNA-BINDING TRANSCRIPTIONAL ACTIVATOR DEVR_DOSR"/>
    <property type="match status" value="1"/>
</dbReference>
<organism evidence="5 6">
    <name type="scientific">Desulfocapsa sulfexigens (strain DSM 10523 / SB164P1)</name>
    <dbReference type="NCBI Taxonomy" id="1167006"/>
    <lineage>
        <taxon>Bacteria</taxon>
        <taxon>Pseudomonadati</taxon>
        <taxon>Thermodesulfobacteriota</taxon>
        <taxon>Desulfobulbia</taxon>
        <taxon>Desulfobulbales</taxon>
        <taxon>Desulfocapsaceae</taxon>
        <taxon>Desulfocapsa</taxon>
    </lineage>
</organism>
<dbReference type="InterPro" id="IPR000792">
    <property type="entry name" value="Tscrpt_reg_LuxR_C"/>
</dbReference>
<keyword evidence="3" id="KW-0804">Transcription</keyword>
<name>M1PD01_DESSD</name>
<reference evidence="6" key="1">
    <citation type="journal article" date="2013" name="Stand. Genomic Sci.">
        <title>Complete genome sequence of Desulfocapsa sulfexigens, a marine deltaproteobacterium specialized in disproportionating inorganic sulfur compounds.</title>
        <authorList>
            <person name="Finster K.W."/>
            <person name="Kjeldsen K.U."/>
            <person name="Kube M."/>
            <person name="Reinhardt R."/>
            <person name="Mussmann M."/>
            <person name="Amann R."/>
            <person name="Schreiber L."/>
        </authorList>
    </citation>
    <scope>NUCLEOTIDE SEQUENCE [LARGE SCALE GENOMIC DNA]</scope>
    <source>
        <strain evidence="6">DSM 10523 / SB164P1</strain>
    </source>
</reference>
<dbReference type="InterPro" id="IPR036693">
    <property type="entry name" value="TF_LuxR_autoind-bd_dom_sf"/>
</dbReference>
<dbReference type="GO" id="GO:0003677">
    <property type="term" value="F:DNA binding"/>
    <property type="evidence" value="ECO:0007669"/>
    <property type="project" value="UniProtKB-KW"/>
</dbReference>
<dbReference type="Gene3D" id="1.10.10.10">
    <property type="entry name" value="Winged helix-like DNA-binding domain superfamily/Winged helix DNA-binding domain"/>
    <property type="match status" value="1"/>
</dbReference>
<dbReference type="Proteomes" id="UP000011721">
    <property type="component" value="Chromosome"/>
</dbReference>
<dbReference type="AlphaFoldDB" id="M1PD01"/>
<evidence type="ECO:0000259" key="4">
    <source>
        <dbReference type="PROSITE" id="PS50043"/>
    </source>
</evidence>
<keyword evidence="1" id="KW-0805">Transcription regulation</keyword>
<evidence type="ECO:0000256" key="1">
    <source>
        <dbReference type="ARBA" id="ARBA00023015"/>
    </source>
</evidence>
<dbReference type="EMBL" id="CP003985">
    <property type="protein sequence ID" value="AGF77635.1"/>
    <property type="molecule type" value="Genomic_DNA"/>
</dbReference>
<dbReference type="InterPro" id="IPR016032">
    <property type="entry name" value="Sig_transdc_resp-reg_C-effctor"/>
</dbReference>
<evidence type="ECO:0000256" key="3">
    <source>
        <dbReference type="ARBA" id="ARBA00023163"/>
    </source>
</evidence>
<dbReference type="PATRIC" id="fig|1167006.5.peg.1188"/>
<dbReference type="SMART" id="SM00421">
    <property type="entry name" value="HTH_LUXR"/>
    <property type="match status" value="1"/>
</dbReference>
<dbReference type="PRINTS" id="PR00038">
    <property type="entry name" value="HTHLUXR"/>
</dbReference>
<dbReference type="CDD" id="cd06170">
    <property type="entry name" value="LuxR_C_like"/>
    <property type="match status" value="1"/>
</dbReference>
<dbReference type="GO" id="GO:0006355">
    <property type="term" value="P:regulation of DNA-templated transcription"/>
    <property type="evidence" value="ECO:0007669"/>
    <property type="project" value="InterPro"/>
</dbReference>
<dbReference type="SUPFAM" id="SSF75516">
    <property type="entry name" value="Pheromone-binding domain of LuxR-like quorum-sensing transcription factors"/>
    <property type="match status" value="1"/>
</dbReference>
<evidence type="ECO:0000313" key="6">
    <source>
        <dbReference type="Proteomes" id="UP000011721"/>
    </source>
</evidence>
<keyword evidence="6" id="KW-1185">Reference proteome</keyword>
<dbReference type="eggNOG" id="COG2771">
    <property type="taxonomic scope" value="Bacteria"/>
</dbReference>
<protein>
    <submittedName>
        <fullName evidence="5">HTH domain-containing DNA-binding protein</fullName>
    </submittedName>
</protein>
<dbReference type="Gene3D" id="3.30.450.80">
    <property type="entry name" value="Transcription factor LuxR-like, autoinducer-binding domain"/>
    <property type="match status" value="1"/>
</dbReference>
<feature type="domain" description="HTH luxR-type" evidence="4">
    <location>
        <begin position="172"/>
        <end position="237"/>
    </location>
</feature>
<dbReference type="SUPFAM" id="SSF46894">
    <property type="entry name" value="C-terminal effector domain of the bipartite response regulators"/>
    <property type="match status" value="1"/>
</dbReference>